<dbReference type="AlphaFoldDB" id="A0A401GUB5"/>
<dbReference type="InParanoid" id="A0A401GUB5"/>
<organism evidence="1 2">
    <name type="scientific">Sparassis crispa</name>
    <dbReference type="NCBI Taxonomy" id="139825"/>
    <lineage>
        <taxon>Eukaryota</taxon>
        <taxon>Fungi</taxon>
        <taxon>Dikarya</taxon>
        <taxon>Basidiomycota</taxon>
        <taxon>Agaricomycotina</taxon>
        <taxon>Agaricomycetes</taxon>
        <taxon>Polyporales</taxon>
        <taxon>Sparassidaceae</taxon>
        <taxon>Sparassis</taxon>
    </lineage>
</organism>
<dbReference type="EMBL" id="BFAD01000007">
    <property type="protein sequence ID" value="GBE85324.1"/>
    <property type="molecule type" value="Genomic_DNA"/>
</dbReference>
<comment type="caution">
    <text evidence="1">The sequence shown here is derived from an EMBL/GenBank/DDBJ whole genome shotgun (WGS) entry which is preliminary data.</text>
</comment>
<proteinExistence type="predicted"/>
<dbReference type="OrthoDB" id="2802942at2759"/>
<dbReference type="Proteomes" id="UP000287166">
    <property type="component" value="Unassembled WGS sequence"/>
</dbReference>
<dbReference type="RefSeq" id="XP_027616237.1">
    <property type="nucleotide sequence ID" value="XM_027760436.1"/>
</dbReference>
<evidence type="ECO:0000313" key="1">
    <source>
        <dbReference type="EMBL" id="GBE85324.1"/>
    </source>
</evidence>
<dbReference type="GeneID" id="38782241"/>
<gene>
    <name evidence="1" type="ORF">SCP_0705110</name>
</gene>
<protein>
    <submittedName>
        <fullName evidence="1">Uncharacterized protein</fullName>
    </submittedName>
</protein>
<accession>A0A401GUB5</accession>
<evidence type="ECO:0000313" key="2">
    <source>
        <dbReference type="Proteomes" id="UP000287166"/>
    </source>
</evidence>
<sequence length="59" mass="6757">MQFNASRAGLLTAIQTDLLEAQRPRPVRAELYKLNVYGPKSFFKSHVDTPRSEAMFTRT</sequence>
<reference evidence="1 2" key="1">
    <citation type="journal article" date="2018" name="Sci. Rep.">
        <title>Genome sequence of the cauliflower mushroom Sparassis crispa (Hanabiratake) and its association with beneficial usage.</title>
        <authorList>
            <person name="Kiyama R."/>
            <person name="Furutani Y."/>
            <person name="Kawaguchi K."/>
            <person name="Nakanishi T."/>
        </authorList>
    </citation>
    <scope>NUCLEOTIDE SEQUENCE [LARGE SCALE GENOMIC DNA]</scope>
</reference>
<name>A0A401GUB5_9APHY</name>
<keyword evidence="2" id="KW-1185">Reference proteome</keyword>